<keyword evidence="4" id="KW-0805">Transcription regulation</keyword>
<evidence type="ECO:0000259" key="9">
    <source>
        <dbReference type="PROSITE" id="PS51697"/>
    </source>
</evidence>
<dbReference type="AlphaFoldDB" id="A0A0D2T098"/>
<evidence type="ECO:0000256" key="6">
    <source>
        <dbReference type="ARBA" id="ARBA00023163"/>
    </source>
</evidence>
<evidence type="ECO:0000256" key="1">
    <source>
        <dbReference type="ARBA" id="ARBA00004123"/>
    </source>
</evidence>
<evidence type="ECO:0000256" key="8">
    <source>
        <dbReference type="SAM" id="MobiDB-lite"/>
    </source>
</evidence>
<dbReference type="GO" id="GO:0005634">
    <property type="term" value="C:nucleus"/>
    <property type="evidence" value="ECO:0007669"/>
    <property type="project" value="UniProtKB-SubCell"/>
</dbReference>
<evidence type="ECO:0000256" key="2">
    <source>
        <dbReference type="ARBA" id="ARBA00010308"/>
    </source>
</evidence>
<dbReference type="GO" id="GO:0009299">
    <property type="term" value="P:mRNA transcription"/>
    <property type="evidence" value="ECO:0007669"/>
    <property type="project" value="TreeGrafter"/>
</dbReference>
<evidence type="ECO:0000256" key="7">
    <source>
        <dbReference type="ARBA" id="ARBA00023242"/>
    </source>
</evidence>
<sequence>MSTAVTACISSTTISHHQITEPVRSVPLSPPSDVPSLSRYESQKQRDWTTFGNYLKNHRPPLVLSRCSGAHVLGVPQTVCSLATFTHRHHALALGCSC</sequence>
<evidence type="ECO:0000256" key="4">
    <source>
        <dbReference type="ARBA" id="ARBA00023015"/>
    </source>
</evidence>
<protein>
    <recommendedName>
        <fullName evidence="9">ALOG domain-containing protein</fullName>
    </recommendedName>
</protein>
<dbReference type="Gramene" id="KJB69123">
    <property type="protein sequence ID" value="KJB69123"/>
    <property type="gene ID" value="B456_011G006500"/>
</dbReference>
<dbReference type="Proteomes" id="UP000032304">
    <property type="component" value="Chromosome 11"/>
</dbReference>
<dbReference type="PANTHER" id="PTHR31165">
    <property type="entry name" value="PROTEIN G1-LIKE2"/>
    <property type="match status" value="1"/>
</dbReference>
<evidence type="ECO:0000256" key="3">
    <source>
        <dbReference type="ARBA" id="ARBA00022473"/>
    </source>
</evidence>
<evidence type="ECO:0000256" key="5">
    <source>
        <dbReference type="ARBA" id="ARBA00023125"/>
    </source>
</evidence>
<comment type="similarity">
    <text evidence="2">Belongs to the plant homeotic and developmental regulators ALOG protein family.</text>
</comment>
<dbReference type="InterPro" id="IPR040222">
    <property type="entry name" value="ALOG"/>
</dbReference>
<dbReference type="InterPro" id="IPR006936">
    <property type="entry name" value="ALOG_dom"/>
</dbReference>
<dbReference type="GO" id="GO:0003677">
    <property type="term" value="F:DNA binding"/>
    <property type="evidence" value="ECO:0007669"/>
    <property type="project" value="UniProtKB-KW"/>
</dbReference>
<dbReference type="PANTHER" id="PTHR31165:SF2">
    <property type="entry name" value="ALOG DOMAIN-CONTAINING PROTEIN"/>
    <property type="match status" value="1"/>
</dbReference>
<keyword evidence="7" id="KW-0539">Nucleus</keyword>
<keyword evidence="11" id="KW-1185">Reference proteome</keyword>
<keyword evidence="5" id="KW-0238">DNA-binding</keyword>
<organism evidence="10 11">
    <name type="scientific">Gossypium raimondii</name>
    <name type="common">Peruvian cotton</name>
    <name type="synonym">Gossypium klotzschianum subsp. raimondii</name>
    <dbReference type="NCBI Taxonomy" id="29730"/>
    <lineage>
        <taxon>Eukaryota</taxon>
        <taxon>Viridiplantae</taxon>
        <taxon>Streptophyta</taxon>
        <taxon>Embryophyta</taxon>
        <taxon>Tracheophyta</taxon>
        <taxon>Spermatophyta</taxon>
        <taxon>Magnoliopsida</taxon>
        <taxon>eudicotyledons</taxon>
        <taxon>Gunneridae</taxon>
        <taxon>Pentapetalae</taxon>
        <taxon>rosids</taxon>
        <taxon>malvids</taxon>
        <taxon>Malvales</taxon>
        <taxon>Malvaceae</taxon>
        <taxon>Malvoideae</taxon>
        <taxon>Gossypium</taxon>
    </lineage>
</organism>
<dbReference type="Pfam" id="PF04852">
    <property type="entry name" value="ALOG_dom"/>
    <property type="match status" value="1"/>
</dbReference>
<keyword evidence="6" id="KW-0804">Transcription</keyword>
<gene>
    <name evidence="10" type="ORF">B456_011G006500</name>
</gene>
<reference evidence="10 11" key="1">
    <citation type="journal article" date="2012" name="Nature">
        <title>Repeated polyploidization of Gossypium genomes and the evolution of spinnable cotton fibres.</title>
        <authorList>
            <person name="Paterson A.H."/>
            <person name="Wendel J.F."/>
            <person name="Gundlach H."/>
            <person name="Guo H."/>
            <person name="Jenkins J."/>
            <person name="Jin D."/>
            <person name="Llewellyn D."/>
            <person name="Showmaker K.C."/>
            <person name="Shu S."/>
            <person name="Udall J."/>
            <person name="Yoo M.J."/>
            <person name="Byers R."/>
            <person name="Chen W."/>
            <person name="Doron-Faigenboim A."/>
            <person name="Duke M.V."/>
            <person name="Gong L."/>
            <person name="Grimwood J."/>
            <person name="Grover C."/>
            <person name="Grupp K."/>
            <person name="Hu G."/>
            <person name="Lee T.H."/>
            <person name="Li J."/>
            <person name="Lin L."/>
            <person name="Liu T."/>
            <person name="Marler B.S."/>
            <person name="Page J.T."/>
            <person name="Roberts A.W."/>
            <person name="Romanel E."/>
            <person name="Sanders W.S."/>
            <person name="Szadkowski E."/>
            <person name="Tan X."/>
            <person name="Tang H."/>
            <person name="Xu C."/>
            <person name="Wang J."/>
            <person name="Wang Z."/>
            <person name="Zhang D."/>
            <person name="Zhang L."/>
            <person name="Ashrafi H."/>
            <person name="Bedon F."/>
            <person name="Bowers J.E."/>
            <person name="Brubaker C.L."/>
            <person name="Chee P.W."/>
            <person name="Das S."/>
            <person name="Gingle A.R."/>
            <person name="Haigler C.H."/>
            <person name="Harker D."/>
            <person name="Hoffmann L.V."/>
            <person name="Hovav R."/>
            <person name="Jones D.C."/>
            <person name="Lemke C."/>
            <person name="Mansoor S."/>
            <person name="ur Rahman M."/>
            <person name="Rainville L.N."/>
            <person name="Rambani A."/>
            <person name="Reddy U.K."/>
            <person name="Rong J.K."/>
            <person name="Saranga Y."/>
            <person name="Scheffler B.E."/>
            <person name="Scheffler J.A."/>
            <person name="Stelly D.M."/>
            <person name="Triplett B.A."/>
            <person name="Van Deynze A."/>
            <person name="Vaslin M.F."/>
            <person name="Waghmare V.N."/>
            <person name="Walford S.A."/>
            <person name="Wright R.J."/>
            <person name="Zaki E.A."/>
            <person name="Zhang T."/>
            <person name="Dennis E.S."/>
            <person name="Mayer K.F."/>
            <person name="Peterson D.G."/>
            <person name="Rokhsar D.S."/>
            <person name="Wang X."/>
            <person name="Schmutz J."/>
        </authorList>
    </citation>
    <scope>NUCLEOTIDE SEQUENCE [LARGE SCALE GENOMIC DNA]</scope>
</reference>
<evidence type="ECO:0000313" key="11">
    <source>
        <dbReference type="Proteomes" id="UP000032304"/>
    </source>
</evidence>
<proteinExistence type="inferred from homology"/>
<evidence type="ECO:0000313" key="10">
    <source>
        <dbReference type="EMBL" id="KJB69123.1"/>
    </source>
</evidence>
<dbReference type="GO" id="GO:0009416">
    <property type="term" value="P:response to light stimulus"/>
    <property type="evidence" value="ECO:0007669"/>
    <property type="project" value="TreeGrafter"/>
</dbReference>
<keyword evidence="3" id="KW-0217">Developmental protein</keyword>
<feature type="domain" description="ALOG" evidence="9">
    <location>
        <begin position="39"/>
        <end position="98"/>
    </location>
</feature>
<dbReference type="STRING" id="29730.A0A0D2T098"/>
<dbReference type="EMBL" id="CM001750">
    <property type="protein sequence ID" value="KJB69123.1"/>
    <property type="molecule type" value="Genomic_DNA"/>
</dbReference>
<name>A0A0D2T098_GOSRA</name>
<accession>A0A0D2T098</accession>
<feature type="region of interest" description="Disordered" evidence="8">
    <location>
        <begin position="20"/>
        <end position="41"/>
    </location>
</feature>
<comment type="subcellular location">
    <subcellularLocation>
        <location evidence="1">Nucleus</location>
    </subcellularLocation>
</comment>
<dbReference type="PROSITE" id="PS51697">
    <property type="entry name" value="ALOG"/>
    <property type="match status" value="1"/>
</dbReference>